<dbReference type="EMBL" id="CP002349">
    <property type="protein sequence ID" value="ADR22408.1"/>
    <property type="molecule type" value="Genomic_DNA"/>
</dbReference>
<dbReference type="eggNOG" id="COG2353">
    <property type="taxonomic scope" value="Bacteria"/>
</dbReference>
<dbReference type="KEGG" id="mtt:Ftrac_2430"/>
<evidence type="ECO:0000256" key="1">
    <source>
        <dbReference type="SAM" id="SignalP"/>
    </source>
</evidence>
<proteinExistence type="predicted"/>
<gene>
    <name evidence="2" type="ordered locus">Ftrac_2430</name>
</gene>
<keyword evidence="3" id="KW-1185">Reference proteome</keyword>
<dbReference type="InterPro" id="IPR036761">
    <property type="entry name" value="TTHA0802/YceI-like_sf"/>
</dbReference>
<keyword evidence="1" id="KW-0732">Signal</keyword>
<dbReference type="Proteomes" id="UP000008720">
    <property type="component" value="Chromosome"/>
</dbReference>
<sequence length="192" mass="22282">MRVSILHILLITVLSFSSAYSQSEKKRVKINTQSSYVEIHGTTNVNSFNCHYNAKLPENEFEVKLIKKGEVIEIQHEALFLKVLSFKCPHPQMTDDLHDLLEYENYPFIIFQLKKISNNKIAHIMIEMAGEKQFYKVNLNNSLDNNQLVSNAIMELCISDFGLKAPEKFFGMVKVNENIEVEFKIDMNIYDK</sequence>
<reference evidence="2 3" key="1">
    <citation type="journal article" date="2011" name="Stand. Genomic Sci.">
        <title>Complete genome sequence of Marivirga tractuosa type strain (H-43).</title>
        <authorList>
            <person name="Pagani I."/>
            <person name="Chertkov O."/>
            <person name="Lapidus A."/>
            <person name="Lucas S."/>
            <person name="Del Rio T.G."/>
            <person name="Tice H."/>
            <person name="Copeland A."/>
            <person name="Cheng J.F."/>
            <person name="Nolan M."/>
            <person name="Saunders E."/>
            <person name="Pitluck S."/>
            <person name="Held B."/>
            <person name="Goodwin L."/>
            <person name="Liolios K."/>
            <person name="Ovchinikova G."/>
            <person name="Ivanova N."/>
            <person name="Mavromatis K."/>
            <person name="Pati A."/>
            <person name="Chen A."/>
            <person name="Palaniappan K."/>
            <person name="Land M."/>
            <person name="Hauser L."/>
            <person name="Jeffries C.D."/>
            <person name="Detter J.C."/>
            <person name="Han C."/>
            <person name="Tapia R."/>
            <person name="Ngatchou-Djao O.D."/>
            <person name="Rohde M."/>
            <person name="Goker M."/>
            <person name="Spring S."/>
            <person name="Sikorski J."/>
            <person name="Woyke T."/>
            <person name="Bristow J."/>
            <person name="Eisen J.A."/>
            <person name="Markowitz V."/>
            <person name="Hugenholtz P."/>
            <person name="Klenk H.P."/>
            <person name="Kyrpides N.C."/>
        </authorList>
    </citation>
    <scope>NUCLEOTIDE SEQUENCE [LARGE SCALE GENOMIC DNA]</scope>
    <source>
        <strain evidence="3">ATCC 23168 / DSM 4126 / NBRC 15989 / NCIMB 1408 / VKM B-1430 / H-43</strain>
    </source>
</reference>
<name>E4TME9_MARTH</name>
<dbReference type="HOGENOM" id="CLU_108463_1_0_10"/>
<dbReference type="SUPFAM" id="SSF101874">
    <property type="entry name" value="YceI-like"/>
    <property type="match status" value="1"/>
</dbReference>
<dbReference type="STRING" id="643867.Ftrac_2430"/>
<feature type="signal peptide" evidence="1">
    <location>
        <begin position="1"/>
        <end position="21"/>
    </location>
</feature>
<dbReference type="Gene3D" id="2.40.128.110">
    <property type="entry name" value="Lipid/polyisoprenoid-binding, YceI-like"/>
    <property type="match status" value="1"/>
</dbReference>
<evidence type="ECO:0000313" key="2">
    <source>
        <dbReference type="EMBL" id="ADR22408.1"/>
    </source>
</evidence>
<protein>
    <submittedName>
        <fullName evidence="2">YceI family protein</fullName>
    </submittedName>
</protein>
<feature type="chain" id="PRO_5003189503" evidence="1">
    <location>
        <begin position="22"/>
        <end position="192"/>
    </location>
</feature>
<dbReference type="AlphaFoldDB" id="E4TME9"/>
<evidence type="ECO:0000313" key="3">
    <source>
        <dbReference type="Proteomes" id="UP000008720"/>
    </source>
</evidence>
<accession>E4TME9</accession>
<organism evidence="2 3">
    <name type="scientific">Marivirga tractuosa (strain ATCC 23168 / DSM 4126 / NBRC 15989 / NCIMB 1408 / VKM B-1430 / H-43)</name>
    <name type="common">Microscilla tractuosa</name>
    <name type="synonym">Flexibacter tractuosus</name>
    <dbReference type="NCBI Taxonomy" id="643867"/>
    <lineage>
        <taxon>Bacteria</taxon>
        <taxon>Pseudomonadati</taxon>
        <taxon>Bacteroidota</taxon>
        <taxon>Cytophagia</taxon>
        <taxon>Cytophagales</taxon>
        <taxon>Marivirgaceae</taxon>
        <taxon>Marivirga</taxon>
    </lineage>
</organism>